<dbReference type="STRING" id="123320.SAMN06309945_0775"/>
<evidence type="ECO:0000313" key="3">
    <source>
        <dbReference type="EMBL" id="SKC41735.1"/>
    </source>
</evidence>
<name>A0A1T5IRJ1_9MICO</name>
<dbReference type="Proteomes" id="UP000190857">
    <property type="component" value="Unassembled WGS sequence"/>
</dbReference>
<dbReference type="OrthoDB" id="4412570at2"/>
<dbReference type="EMBL" id="FUZP01000001">
    <property type="protein sequence ID" value="SKC41735.1"/>
    <property type="molecule type" value="Genomic_DNA"/>
</dbReference>
<dbReference type="RefSeq" id="WP_143785316.1">
    <property type="nucleotide sequence ID" value="NZ_FUZP01000001.1"/>
</dbReference>
<feature type="chain" id="PRO_5010518576" evidence="2">
    <location>
        <begin position="28"/>
        <end position="324"/>
    </location>
</feature>
<evidence type="ECO:0000256" key="1">
    <source>
        <dbReference type="SAM" id="MobiDB-lite"/>
    </source>
</evidence>
<feature type="region of interest" description="Disordered" evidence="1">
    <location>
        <begin position="28"/>
        <end position="49"/>
    </location>
</feature>
<keyword evidence="2" id="KW-0732">Signal</keyword>
<sequence>MSRNYRNATAIITATLLVLALGDPASANSLDTLPSSPAEKALDDYDDTSTSNIAFEDTDIHVSTEKPEIKLPASPSGPVLVGLPTTNAPVESHFAPDMRFSELPAGGKLALEAVPSPESASLSDGLRALIAIADASSPTSFDFHVTLPEGHRLALVEGGGAQASDPGTGAVSLIVPRPWAVDSDGKDVPTKYLVDGNTPTQVIETGSDTAFPVIADPLWFVPLIIAGGRVIGQVAIRAATRSAAAARASAIAAARIVRTVRGKIAQPAFRRCGLGAAIGTGAGIAASPPVTLKQRGDGKWHVSVGSWAGTVSSAVGGCLSANIR</sequence>
<reference evidence="3 4" key="1">
    <citation type="submission" date="2017-02" db="EMBL/GenBank/DDBJ databases">
        <authorList>
            <person name="Peterson S.W."/>
        </authorList>
    </citation>
    <scope>NUCLEOTIDE SEQUENCE [LARGE SCALE GENOMIC DNA]</scope>
    <source>
        <strain evidence="3 4">VKM Ac-2059</strain>
    </source>
</reference>
<protein>
    <submittedName>
        <fullName evidence="3">Uncharacterized protein</fullName>
    </submittedName>
</protein>
<feature type="signal peptide" evidence="2">
    <location>
        <begin position="1"/>
        <end position="27"/>
    </location>
</feature>
<accession>A0A1T5IRJ1</accession>
<gene>
    <name evidence="3" type="ORF">SAMN06309945_0775</name>
</gene>
<keyword evidence="4" id="KW-1185">Reference proteome</keyword>
<dbReference type="AlphaFoldDB" id="A0A1T5IRJ1"/>
<evidence type="ECO:0000256" key="2">
    <source>
        <dbReference type="SAM" id="SignalP"/>
    </source>
</evidence>
<proteinExistence type="predicted"/>
<organism evidence="3 4">
    <name type="scientific">Okibacterium fritillariae</name>
    <dbReference type="NCBI Taxonomy" id="123320"/>
    <lineage>
        <taxon>Bacteria</taxon>
        <taxon>Bacillati</taxon>
        <taxon>Actinomycetota</taxon>
        <taxon>Actinomycetes</taxon>
        <taxon>Micrococcales</taxon>
        <taxon>Microbacteriaceae</taxon>
        <taxon>Okibacterium</taxon>
    </lineage>
</organism>
<evidence type="ECO:0000313" key="4">
    <source>
        <dbReference type="Proteomes" id="UP000190857"/>
    </source>
</evidence>